<proteinExistence type="predicted"/>
<protein>
    <submittedName>
        <fullName evidence="1">Retrovirus-related Pol poly from transposon 412</fullName>
    </submittedName>
</protein>
<dbReference type="Gene3D" id="1.10.150.130">
    <property type="match status" value="1"/>
</dbReference>
<dbReference type="GO" id="GO:0003677">
    <property type="term" value="F:DNA binding"/>
    <property type="evidence" value="ECO:0007669"/>
    <property type="project" value="InterPro"/>
</dbReference>
<dbReference type="Gene3D" id="1.10.443.10">
    <property type="entry name" value="Intergrase catalytic core"/>
    <property type="match status" value="1"/>
</dbReference>
<dbReference type="SUPFAM" id="SSF47823">
    <property type="entry name" value="lambda integrase-like, N-terminal domain"/>
    <property type="match status" value="1"/>
</dbReference>
<name>A0A7D9HQ95_PARCT</name>
<dbReference type="SUPFAM" id="SSF56349">
    <property type="entry name" value="DNA breaking-rejoining enzymes"/>
    <property type="match status" value="1"/>
</dbReference>
<dbReference type="GO" id="GO:0006310">
    <property type="term" value="P:DNA recombination"/>
    <property type="evidence" value="ECO:0007669"/>
    <property type="project" value="InterPro"/>
</dbReference>
<dbReference type="InterPro" id="IPR003034">
    <property type="entry name" value="SAP_dom"/>
</dbReference>
<dbReference type="AlphaFoldDB" id="A0A7D9HQ95"/>
<accession>A0A7D9HQ95</accession>
<dbReference type="Gene3D" id="1.10.720.30">
    <property type="entry name" value="SAP domain"/>
    <property type="match status" value="1"/>
</dbReference>
<dbReference type="InterPro" id="IPR013762">
    <property type="entry name" value="Integrase-like_cat_sf"/>
</dbReference>
<keyword evidence="2" id="KW-1185">Reference proteome</keyword>
<comment type="caution">
    <text evidence="1">The sequence shown here is derived from an EMBL/GenBank/DDBJ whole genome shotgun (WGS) entry which is preliminary data.</text>
</comment>
<dbReference type="InterPro" id="IPR036361">
    <property type="entry name" value="SAP_dom_sf"/>
</dbReference>
<dbReference type="PANTHER" id="PTHR34605:SF3">
    <property type="entry name" value="P CELL-TYPE AGGLUTINATION PROTEIN MAP4-LIKE-RELATED"/>
    <property type="match status" value="1"/>
</dbReference>
<dbReference type="OrthoDB" id="5980879at2759"/>
<dbReference type="GO" id="GO:0015074">
    <property type="term" value="P:DNA integration"/>
    <property type="evidence" value="ECO:0007669"/>
    <property type="project" value="InterPro"/>
</dbReference>
<dbReference type="InterPro" id="IPR010998">
    <property type="entry name" value="Integrase_recombinase_N"/>
</dbReference>
<dbReference type="InterPro" id="IPR052925">
    <property type="entry name" value="Phage_Integrase-like_Recomb"/>
</dbReference>
<reference evidence="1" key="1">
    <citation type="submission" date="2020-04" db="EMBL/GenBank/DDBJ databases">
        <authorList>
            <person name="Alioto T."/>
            <person name="Alioto T."/>
            <person name="Gomez Garrido J."/>
        </authorList>
    </citation>
    <scope>NUCLEOTIDE SEQUENCE</scope>
    <source>
        <strain evidence="1">A484AB</strain>
    </source>
</reference>
<sequence length="810" mass="89709">MPPVRNRGTRGEENREGSSSSNNADSIESLRRQCAEKGLLTHGRKNALVARLQNHAAENVNPPSTPPQVEVSSALLTESQIAQIQSIITRTVEQSVSEIASNAARAAVQAMANSTPNTIENTLVVQDESEEITVNPSSNTTSTNARTFGSNQAADSVAYGNGFHEVPAQDIKQIQSGEFFYSSKLLPKNMSTNNHSDEPMILTLENSVIKVKKALQPISRITDIEQWTTAFTVYMSVMTHKFPGQGQELLNYLSLTRHAAQTHCGLGWCVYDHKFRCKAALNPSQNWSLIDQQLWLMIFTSSPDILVQQYPHFSNGPHNWASSGGVRGGLEISTGELGVSVSHANTNTSATHVMANILDLHVPRSIPSQSNTMSEIENVSTTPQNPNEVKDQPLPTPISIQHLKTALSSHPDQNFVSQLCNNFKFGVHIGFQGPRAPRFSRNLPTAFANPDIVSSNLATEVSLEVSTIGTKCRYQSLPSSRNVNDSLNEDIQNYINLSLASITHKTYTSGENRFISFIHLHKRKQLEQCLPADELLLTEFVAFLAKSIKYASIKIYLAAVRHYHIRRGFHLHMHKMLRLQLVLRGIKRSQGDQIRVRLPITIHHLKLFRLLLAISNTNNFDSLMIWAAMTLAFFGFLRLGELTCNSKFNKDVHLTHDSIFFPPRIGTKGPQFMTVRIKESKTDPFRLGHTITVGATNSEICPVQALENYISLRPPTIGPLFIHASGKPLTKQVLTTETHKLLALSGFNASNYAGHSYRIGAATTAAEANLPSWLIKTLGRWSSDCYERYIKTPVSTLSGVSAMLANTSKF</sequence>
<dbReference type="PROSITE" id="PS50800">
    <property type="entry name" value="SAP"/>
    <property type="match status" value="1"/>
</dbReference>
<evidence type="ECO:0000313" key="1">
    <source>
        <dbReference type="EMBL" id="CAB3987943.1"/>
    </source>
</evidence>
<dbReference type="PANTHER" id="PTHR34605">
    <property type="entry name" value="PHAGE_INTEGRASE DOMAIN-CONTAINING PROTEIN"/>
    <property type="match status" value="1"/>
</dbReference>
<dbReference type="EMBL" id="CACRXK020001255">
    <property type="protein sequence ID" value="CAB3987943.1"/>
    <property type="molecule type" value="Genomic_DNA"/>
</dbReference>
<evidence type="ECO:0000313" key="2">
    <source>
        <dbReference type="Proteomes" id="UP001152795"/>
    </source>
</evidence>
<dbReference type="Proteomes" id="UP001152795">
    <property type="component" value="Unassembled WGS sequence"/>
</dbReference>
<gene>
    <name evidence="1" type="ORF">PACLA_8A082805</name>
</gene>
<dbReference type="InterPro" id="IPR011010">
    <property type="entry name" value="DNA_brk_join_enz"/>
</dbReference>
<organism evidence="1 2">
    <name type="scientific">Paramuricea clavata</name>
    <name type="common">Red gorgonian</name>
    <name type="synonym">Violescent sea-whip</name>
    <dbReference type="NCBI Taxonomy" id="317549"/>
    <lineage>
        <taxon>Eukaryota</taxon>
        <taxon>Metazoa</taxon>
        <taxon>Cnidaria</taxon>
        <taxon>Anthozoa</taxon>
        <taxon>Octocorallia</taxon>
        <taxon>Malacalcyonacea</taxon>
        <taxon>Plexauridae</taxon>
        <taxon>Paramuricea</taxon>
    </lineage>
</organism>